<dbReference type="PROSITE" id="PS50404">
    <property type="entry name" value="GST_NTER"/>
    <property type="match status" value="1"/>
</dbReference>
<organism evidence="4 5">
    <name type="scientific">Diaporthe helianthi</name>
    <dbReference type="NCBI Taxonomy" id="158607"/>
    <lineage>
        <taxon>Eukaryota</taxon>
        <taxon>Fungi</taxon>
        <taxon>Dikarya</taxon>
        <taxon>Ascomycota</taxon>
        <taxon>Pezizomycotina</taxon>
        <taxon>Sordariomycetes</taxon>
        <taxon>Sordariomycetidae</taxon>
        <taxon>Diaporthales</taxon>
        <taxon>Diaporthaceae</taxon>
        <taxon>Diaporthe</taxon>
    </lineage>
</organism>
<sequence length="220" mass="25387">MEELGIPYAKHKVEISEMKTEPYISVNPNGRVPAIYDPNHNIQLFESGAIIDYLIDNYDHESRLKYDSFPEKYITRCWEHFQMSGQGPYFGQKSWFELFHPERVPSAIERYSNEIRRVIGVVDTHLTKAGTDYLVGQKCTYADLMFIPYFKGLSTIFAPEIDQTQWKAYSAWLERLCRRPAVVKVLEEWDATPRPTIFKTRGVDSVDGSVPLPVQTGVQA</sequence>
<comment type="similarity">
    <text evidence="1">Belongs to the GST superfamily.</text>
</comment>
<dbReference type="PANTHER" id="PTHR44051">
    <property type="entry name" value="GLUTATHIONE S-TRANSFERASE-RELATED"/>
    <property type="match status" value="1"/>
</dbReference>
<dbReference type="PROSITE" id="PS50405">
    <property type="entry name" value="GST_CTER"/>
    <property type="match status" value="1"/>
</dbReference>
<dbReference type="AlphaFoldDB" id="A0A2P5HJL3"/>
<comment type="caution">
    <text evidence="4">The sequence shown here is derived from an EMBL/GenBank/DDBJ whole genome shotgun (WGS) entry which is preliminary data.</text>
</comment>
<keyword evidence="5" id="KW-1185">Reference proteome</keyword>
<protein>
    <submittedName>
        <fullName evidence="4">URE2</fullName>
    </submittedName>
</protein>
<dbReference type="STRING" id="158607.A0A2P5HJL3"/>
<accession>A0A2P5HJL3</accession>
<evidence type="ECO:0000313" key="5">
    <source>
        <dbReference type="Proteomes" id="UP000094444"/>
    </source>
</evidence>
<reference evidence="4" key="1">
    <citation type="submission" date="2017-09" db="EMBL/GenBank/DDBJ databases">
        <title>Polyketide synthases of a Diaporthe helianthi virulent isolate.</title>
        <authorList>
            <person name="Baroncelli R."/>
        </authorList>
    </citation>
    <scope>NUCLEOTIDE SEQUENCE [LARGE SCALE GENOMIC DNA]</scope>
    <source>
        <strain evidence="4">7/96</strain>
    </source>
</reference>
<dbReference type="EMBL" id="MAVT02001646">
    <property type="protein sequence ID" value="POS70417.1"/>
    <property type="molecule type" value="Genomic_DNA"/>
</dbReference>
<gene>
    <name evidence="4" type="ORF">DHEL01_v211187</name>
</gene>
<dbReference type="InterPro" id="IPR040079">
    <property type="entry name" value="Glutathione_S-Trfase"/>
</dbReference>
<dbReference type="SFLD" id="SFLDS00019">
    <property type="entry name" value="Glutathione_Transferase_(cytos"/>
    <property type="match status" value="1"/>
</dbReference>
<dbReference type="InterPro" id="IPR036282">
    <property type="entry name" value="Glutathione-S-Trfase_C_sf"/>
</dbReference>
<dbReference type="InterPro" id="IPR004045">
    <property type="entry name" value="Glutathione_S-Trfase_N"/>
</dbReference>
<dbReference type="SFLD" id="SFLDG00358">
    <property type="entry name" value="Main_(cytGST)"/>
    <property type="match status" value="1"/>
</dbReference>
<dbReference type="InParanoid" id="A0A2P5HJL3"/>
<evidence type="ECO:0000259" key="2">
    <source>
        <dbReference type="PROSITE" id="PS50404"/>
    </source>
</evidence>
<dbReference type="Pfam" id="PF00043">
    <property type="entry name" value="GST_C"/>
    <property type="match status" value="1"/>
</dbReference>
<dbReference type="SUPFAM" id="SSF47616">
    <property type="entry name" value="GST C-terminal domain-like"/>
    <property type="match status" value="1"/>
</dbReference>
<dbReference type="OrthoDB" id="422574at2759"/>
<dbReference type="Gene3D" id="1.20.1050.10">
    <property type="match status" value="1"/>
</dbReference>
<proteinExistence type="inferred from homology"/>
<feature type="domain" description="GST N-terminal" evidence="2">
    <location>
        <begin position="1"/>
        <end position="62"/>
    </location>
</feature>
<dbReference type="Pfam" id="PF13417">
    <property type="entry name" value="GST_N_3"/>
    <property type="match status" value="1"/>
</dbReference>
<feature type="domain" description="GST C-terminal" evidence="3">
    <location>
        <begin position="68"/>
        <end position="194"/>
    </location>
</feature>
<evidence type="ECO:0000259" key="3">
    <source>
        <dbReference type="PROSITE" id="PS50405"/>
    </source>
</evidence>
<dbReference type="InterPro" id="IPR036249">
    <property type="entry name" value="Thioredoxin-like_sf"/>
</dbReference>
<dbReference type="PANTHER" id="PTHR44051:SF3">
    <property type="entry name" value="TRANSCRIPTIONAL REGULATOR URE2"/>
    <property type="match status" value="1"/>
</dbReference>
<dbReference type="Gene3D" id="3.40.30.10">
    <property type="entry name" value="Glutaredoxin"/>
    <property type="match status" value="1"/>
</dbReference>
<evidence type="ECO:0000313" key="4">
    <source>
        <dbReference type="EMBL" id="POS70417.1"/>
    </source>
</evidence>
<dbReference type="Proteomes" id="UP000094444">
    <property type="component" value="Unassembled WGS sequence"/>
</dbReference>
<evidence type="ECO:0000256" key="1">
    <source>
        <dbReference type="ARBA" id="ARBA00007409"/>
    </source>
</evidence>
<dbReference type="InterPro" id="IPR004046">
    <property type="entry name" value="GST_C"/>
</dbReference>
<dbReference type="InterPro" id="IPR010987">
    <property type="entry name" value="Glutathione-S-Trfase_C-like"/>
</dbReference>
<name>A0A2P5HJL3_DIAHE</name>
<dbReference type="SUPFAM" id="SSF52833">
    <property type="entry name" value="Thioredoxin-like"/>
    <property type="match status" value="1"/>
</dbReference>